<evidence type="ECO:0000313" key="2">
    <source>
        <dbReference type="Proteomes" id="UP000186601"/>
    </source>
</evidence>
<evidence type="ECO:0000313" key="1">
    <source>
        <dbReference type="EMBL" id="PSR76466.1"/>
    </source>
</evidence>
<dbReference type="EMBL" id="MLYV02000843">
    <property type="protein sequence ID" value="PSR76466.1"/>
    <property type="molecule type" value="Genomic_DNA"/>
</dbReference>
<name>A0A2R6NTP0_9APHY</name>
<reference evidence="1 2" key="1">
    <citation type="submission" date="2018-02" db="EMBL/GenBank/DDBJ databases">
        <title>Genome sequence of the basidiomycete white-rot fungus Phlebia centrifuga.</title>
        <authorList>
            <person name="Granchi Z."/>
            <person name="Peng M."/>
            <person name="de Vries R.P."/>
            <person name="Hilden K."/>
            <person name="Makela M.R."/>
            <person name="Grigoriev I."/>
            <person name="Riley R."/>
        </authorList>
    </citation>
    <scope>NUCLEOTIDE SEQUENCE [LARGE SCALE GENOMIC DNA]</scope>
    <source>
        <strain evidence="1 2">FBCC195</strain>
    </source>
</reference>
<sequence length="245" mass="27078">MVLPFLSTESESSPPVALCCITPESYLKERGYKILRNPLNLLDPSYKALVDLRSSPQRVMEQRKLYLKDSGCRNLNGEDINYFSTLFTPLEAVGIGARDIMCKASLIDPSDTLFADKPITPPPYYLACAERMGVDACSYVALNPRPNVQSFPTGDIRFGLSSPKGKLVLVHTARWDDDNLRVKKVDYAIALASTDPDDGLPTGDLDAAHIEELARNLRGVLGSEYDATWYATYNGKKENIGLPVK</sequence>
<protein>
    <submittedName>
        <fullName evidence="1">Uncharacterized protein</fullName>
    </submittedName>
</protein>
<comment type="caution">
    <text evidence="1">The sequence shown here is derived from an EMBL/GenBank/DDBJ whole genome shotgun (WGS) entry which is preliminary data.</text>
</comment>
<accession>A0A2R6NTP0</accession>
<proteinExistence type="predicted"/>
<dbReference type="AlphaFoldDB" id="A0A2R6NTP0"/>
<keyword evidence="2" id="KW-1185">Reference proteome</keyword>
<organism evidence="1 2">
    <name type="scientific">Hermanssonia centrifuga</name>
    <dbReference type="NCBI Taxonomy" id="98765"/>
    <lineage>
        <taxon>Eukaryota</taxon>
        <taxon>Fungi</taxon>
        <taxon>Dikarya</taxon>
        <taxon>Basidiomycota</taxon>
        <taxon>Agaricomycotina</taxon>
        <taxon>Agaricomycetes</taxon>
        <taxon>Polyporales</taxon>
        <taxon>Meruliaceae</taxon>
        <taxon>Hermanssonia</taxon>
    </lineage>
</organism>
<gene>
    <name evidence="1" type="ORF">PHLCEN_2v8441</name>
</gene>
<dbReference type="Proteomes" id="UP000186601">
    <property type="component" value="Unassembled WGS sequence"/>
</dbReference>